<dbReference type="PANTHER" id="PTHR32089">
    <property type="entry name" value="METHYL-ACCEPTING CHEMOTAXIS PROTEIN MCPB"/>
    <property type="match status" value="1"/>
</dbReference>
<sequence>MTAIGHSTIRSLAVGAACALVGVIVAAAAGPATPQALLPAALAAITALAAWRLWDPYRRRDDTHRLERAGAEVDHIVIGAAETSHFIDAIKKQVDRDLQATEHIAARAADTAQSTEQIAQSAAEASRIAAEVREQSVAGRAEVDQGWRLIDQARQDAQQSSALMEDLQDKSRHIHGITATINEIAMRTNLLALNAAIEAARAGEHGRGFAVVASEVRQLALRTKEATDDIGAMVREIAEQAERAAGGMASLTHKVQEAAQNVQRVHGFLGGIERSAGVSQDAVQQIADASHEHVTTTRAISKAVSHIRDGMVATHAELPRATQSAMQLSERGETLLAVLAELAVRTAHDPVREAAQRAARAVGELFERAIAEGRITEAALFDRRYVPIPGTDPVKHSSAFDAYTDQALPPIQEGLLEDMPWLAYAGAVDDRGYFPTHNRKFSQPLTGDYEHDLVHNRTKRIFTDRTGSRCGSNTRPFLLQTYKRDTGEVMHDLSAPIYVNGRHWGGFRIGYRSAETPRPAGATLIAASPSAARAPASPGARSA</sequence>
<name>A0A1W6Z9T6_9BORD</name>
<evidence type="ECO:0000313" key="6">
    <source>
        <dbReference type="EMBL" id="ARP94005.1"/>
    </source>
</evidence>
<keyword evidence="4" id="KW-0812">Transmembrane</keyword>
<dbReference type="SUPFAM" id="SSF58104">
    <property type="entry name" value="Methyl-accepting chemotaxis protein (MCP) signaling domain"/>
    <property type="match status" value="1"/>
</dbReference>
<dbReference type="GO" id="GO:0004888">
    <property type="term" value="F:transmembrane signaling receptor activity"/>
    <property type="evidence" value="ECO:0007669"/>
    <property type="project" value="InterPro"/>
</dbReference>
<evidence type="ECO:0000313" key="7">
    <source>
        <dbReference type="Proteomes" id="UP000194161"/>
    </source>
</evidence>
<evidence type="ECO:0000256" key="3">
    <source>
        <dbReference type="PROSITE-ProRule" id="PRU00284"/>
    </source>
</evidence>
<dbReference type="EMBL" id="CP021111">
    <property type="protein sequence ID" value="ARP94005.1"/>
    <property type="molecule type" value="Genomic_DNA"/>
</dbReference>
<keyword evidence="1 3" id="KW-0807">Transducer</keyword>
<dbReference type="Pfam" id="PF00015">
    <property type="entry name" value="MCPsignal"/>
    <property type="match status" value="1"/>
</dbReference>
<dbReference type="PROSITE" id="PS50111">
    <property type="entry name" value="CHEMOTAXIS_TRANSDUC_2"/>
    <property type="match status" value="1"/>
</dbReference>
<evidence type="ECO:0000256" key="2">
    <source>
        <dbReference type="ARBA" id="ARBA00029447"/>
    </source>
</evidence>
<dbReference type="GO" id="GO:0007165">
    <property type="term" value="P:signal transduction"/>
    <property type="evidence" value="ECO:0007669"/>
    <property type="project" value="UniProtKB-KW"/>
</dbReference>
<dbReference type="KEGG" id="bgm:CAL15_06190"/>
<organism evidence="6 7">
    <name type="scientific">Bordetella genomosp. 13</name>
    <dbReference type="NCBI Taxonomy" id="463040"/>
    <lineage>
        <taxon>Bacteria</taxon>
        <taxon>Pseudomonadati</taxon>
        <taxon>Pseudomonadota</taxon>
        <taxon>Betaproteobacteria</taxon>
        <taxon>Burkholderiales</taxon>
        <taxon>Alcaligenaceae</taxon>
        <taxon>Bordetella</taxon>
    </lineage>
</organism>
<keyword evidence="4" id="KW-0472">Membrane</keyword>
<dbReference type="GO" id="GO:0006935">
    <property type="term" value="P:chemotaxis"/>
    <property type="evidence" value="ECO:0007669"/>
    <property type="project" value="InterPro"/>
</dbReference>
<keyword evidence="4" id="KW-1133">Transmembrane helix</keyword>
<feature type="transmembrane region" description="Helical" evidence="4">
    <location>
        <begin position="12"/>
        <end position="30"/>
    </location>
</feature>
<protein>
    <submittedName>
        <fullName evidence="6">Chemotaxis protein</fullName>
    </submittedName>
</protein>
<evidence type="ECO:0000256" key="4">
    <source>
        <dbReference type="SAM" id="Phobius"/>
    </source>
</evidence>
<dbReference type="PANTHER" id="PTHR32089:SF112">
    <property type="entry name" value="LYSOZYME-LIKE PROTEIN-RELATED"/>
    <property type="match status" value="1"/>
</dbReference>
<dbReference type="RefSeq" id="WP_232468130.1">
    <property type="nucleotide sequence ID" value="NZ_CP021111.1"/>
</dbReference>
<proteinExistence type="inferred from homology"/>
<dbReference type="AlphaFoldDB" id="A0A1W6Z9T6"/>
<reference evidence="6 7" key="1">
    <citation type="submission" date="2017-05" db="EMBL/GenBank/DDBJ databases">
        <title>Complete and WGS of Bordetella genogroups.</title>
        <authorList>
            <person name="Spilker T."/>
            <person name="LiPuma J."/>
        </authorList>
    </citation>
    <scope>NUCLEOTIDE SEQUENCE [LARGE SCALE GENOMIC DNA]</scope>
    <source>
        <strain evidence="6 7">AU7206</strain>
    </source>
</reference>
<dbReference type="InterPro" id="IPR004090">
    <property type="entry name" value="Chemotax_Me-accpt_rcpt"/>
</dbReference>
<evidence type="ECO:0000259" key="5">
    <source>
        <dbReference type="PROSITE" id="PS50111"/>
    </source>
</evidence>
<dbReference type="Gene3D" id="1.10.287.950">
    <property type="entry name" value="Methyl-accepting chemotaxis protein"/>
    <property type="match status" value="1"/>
</dbReference>
<dbReference type="SMART" id="SM00283">
    <property type="entry name" value="MA"/>
    <property type="match status" value="1"/>
</dbReference>
<gene>
    <name evidence="6" type="ORF">CAL15_06190</name>
</gene>
<dbReference type="GO" id="GO:0016020">
    <property type="term" value="C:membrane"/>
    <property type="evidence" value="ECO:0007669"/>
    <property type="project" value="InterPro"/>
</dbReference>
<accession>A0A1W6Z9T6</accession>
<keyword evidence="7" id="KW-1185">Reference proteome</keyword>
<dbReference type="CDD" id="cd11386">
    <property type="entry name" value="MCP_signal"/>
    <property type="match status" value="1"/>
</dbReference>
<feature type="domain" description="Methyl-accepting transducer" evidence="5">
    <location>
        <begin position="72"/>
        <end position="308"/>
    </location>
</feature>
<comment type="similarity">
    <text evidence="2">Belongs to the methyl-accepting chemotaxis (MCP) protein family.</text>
</comment>
<dbReference type="InterPro" id="IPR004089">
    <property type="entry name" value="MCPsignal_dom"/>
</dbReference>
<dbReference type="Proteomes" id="UP000194161">
    <property type="component" value="Chromosome"/>
</dbReference>
<evidence type="ECO:0000256" key="1">
    <source>
        <dbReference type="ARBA" id="ARBA00023224"/>
    </source>
</evidence>
<dbReference type="PRINTS" id="PR00260">
    <property type="entry name" value="CHEMTRNSDUCR"/>
</dbReference>
<dbReference type="STRING" id="463040.CAL15_06190"/>